<dbReference type="PANTHER" id="PTHR42855:SF2">
    <property type="entry name" value="DRUG RESISTANCE ABC TRANSPORTER,ATP-BINDING PROTEIN"/>
    <property type="match status" value="1"/>
</dbReference>
<name>A0A2U1JXR3_9BACI</name>
<evidence type="ECO:0000259" key="4">
    <source>
        <dbReference type="PROSITE" id="PS50893"/>
    </source>
</evidence>
<dbReference type="InterPro" id="IPR017871">
    <property type="entry name" value="ABC_transporter-like_CS"/>
</dbReference>
<dbReference type="SMART" id="SM00382">
    <property type="entry name" value="AAA"/>
    <property type="match status" value="2"/>
</dbReference>
<dbReference type="Gene3D" id="3.40.50.300">
    <property type="entry name" value="P-loop containing nucleotide triphosphate hydrolases"/>
    <property type="match status" value="3"/>
</dbReference>
<dbReference type="NCBIfam" id="NF000170">
    <property type="entry name" value="ABCF_Vga_all"/>
    <property type="match status" value="1"/>
</dbReference>
<dbReference type="AlphaFoldDB" id="A0A2U1JXR3"/>
<accession>A0A2U1JXR3</accession>
<dbReference type="EMBL" id="QCZG01000026">
    <property type="protein sequence ID" value="PWA09749.1"/>
    <property type="molecule type" value="Genomic_DNA"/>
</dbReference>
<gene>
    <name evidence="5" type="ORF">DCC39_12350</name>
</gene>
<keyword evidence="3" id="KW-0175">Coiled coil</keyword>
<proteinExistence type="predicted"/>
<evidence type="ECO:0000256" key="3">
    <source>
        <dbReference type="SAM" id="Coils"/>
    </source>
</evidence>
<dbReference type="InterPro" id="IPR051309">
    <property type="entry name" value="ABCF_ATPase"/>
</dbReference>
<evidence type="ECO:0000256" key="1">
    <source>
        <dbReference type="ARBA" id="ARBA00022741"/>
    </source>
</evidence>
<dbReference type="PROSITE" id="PS00211">
    <property type="entry name" value="ABC_TRANSPORTER_1"/>
    <property type="match status" value="1"/>
</dbReference>
<dbReference type="Pfam" id="PF00005">
    <property type="entry name" value="ABC_tran"/>
    <property type="match status" value="2"/>
</dbReference>
<keyword evidence="1" id="KW-0547">Nucleotide-binding</keyword>
<sequence>MPPILNANRRHFLSPELNEDGDDELMLIEANNVKLYAKDRLLVDIDKLQIQENDRIGLVGKNGSGKTTLLEALAGKKLPEEGTISIFTTCELIPQLKRRDTTKSGGEVTQDYMIEAMEKNPEILLADEPTTNLDTSHIEWLEKKLVKWQGAFVLVSHDRAFLDALCTKIWEIDEGHLKEYKGNYSDYAEQKELKKTQEKLAYEKYEKKKKQLEEALKLKTKKAERATKAPKKVSQSEAKITGAKPYFAKKQKKLQQTAKAIETRLEKLEKVEKPKEATPIKMNVPNEETFKGRIVLRVKDVPGTIGDRILWKPASFHIRGGDKLAIIGPNGSGKTTLLKKIVHQDDGISLSPSVKIGYFSQSLTIVDTKKTILDNVRSTSKQDETLIRTVLARLRFFREDVYKRVGVLSGGERVKVALAKLFVSDMNTLILDEPTNFLDIEAVEALESLLKEYEGTVIFVSHDRRFIENIATRILEIKHQEIKLFEGNYKEYKHHKPQEKRNTKEDKRLIVETKISEVLSRLSIEPSPELEEEFQKLLDEKRKLDDE</sequence>
<reference evidence="5 6" key="1">
    <citation type="submission" date="2018-04" db="EMBL/GenBank/DDBJ databases">
        <title>Camelliibacillus theae gen. nov., sp. nov., isolated from Pu'er tea.</title>
        <authorList>
            <person name="Niu L."/>
        </authorList>
    </citation>
    <scope>NUCLEOTIDE SEQUENCE [LARGE SCALE GENOMIC DNA]</scope>
    <source>
        <strain evidence="5 6">T8</strain>
    </source>
</reference>
<evidence type="ECO:0000313" key="5">
    <source>
        <dbReference type="EMBL" id="PWA09749.1"/>
    </source>
</evidence>
<dbReference type="GO" id="GO:0005524">
    <property type="term" value="F:ATP binding"/>
    <property type="evidence" value="ECO:0007669"/>
    <property type="project" value="UniProtKB-KW"/>
</dbReference>
<dbReference type="CDD" id="cd03221">
    <property type="entry name" value="ABCF_EF-3"/>
    <property type="match status" value="2"/>
</dbReference>
<keyword evidence="2" id="KW-0067">ATP-binding</keyword>
<dbReference type="OrthoDB" id="9760950at2"/>
<evidence type="ECO:0000313" key="6">
    <source>
        <dbReference type="Proteomes" id="UP000245998"/>
    </source>
</evidence>
<protein>
    <submittedName>
        <fullName evidence="5">ABC transporter</fullName>
    </submittedName>
</protein>
<dbReference type="Proteomes" id="UP000245998">
    <property type="component" value="Unassembled WGS sequence"/>
</dbReference>
<feature type="coiled-coil region" evidence="3">
    <location>
        <begin position="188"/>
        <end position="271"/>
    </location>
</feature>
<dbReference type="InterPro" id="IPR003593">
    <property type="entry name" value="AAA+_ATPase"/>
</dbReference>
<dbReference type="InterPro" id="IPR032781">
    <property type="entry name" value="ABC_tran_Xtn"/>
</dbReference>
<dbReference type="InterPro" id="IPR027417">
    <property type="entry name" value="P-loop_NTPase"/>
</dbReference>
<dbReference type="PROSITE" id="PS50893">
    <property type="entry name" value="ABC_TRANSPORTER_2"/>
    <property type="match status" value="1"/>
</dbReference>
<dbReference type="InterPro" id="IPR003439">
    <property type="entry name" value="ABC_transporter-like_ATP-bd"/>
</dbReference>
<dbReference type="PANTHER" id="PTHR42855">
    <property type="entry name" value="ABC TRANSPORTER ATP-BINDING SUBUNIT"/>
    <property type="match status" value="1"/>
</dbReference>
<organism evidence="5 6">
    <name type="scientific">Pueribacillus theae</name>
    <dbReference type="NCBI Taxonomy" id="2171751"/>
    <lineage>
        <taxon>Bacteria</taxon>
        <taxon>Bacillati</taxon>
        <taxon>Bacillota</taxon>
        <taxon>Bacilli</taxon>
        <taxon>Bacillales</taxon>
        <taxon>Bacillaceae</taxon>
        <taxon>Pueribacillus</taxon>
    </lineage>
</organism>
<dbReference type="GO" id="GO:0016887">
    <property type="term" value="F:ATP hydrolysis activity"/>
    <property type="evidence" value="ECO:0007669"/>
    <property type="project" value="InterPro"/>
</dbReference>
<feature type="domain" description="ABC transporter" evidence="4">
    <location>
        <begin position="296"/>
        <end position="504"/>
    </location>
</feature>
<dbReference type="Pfam" id="PF12848">
    <property type="entry name" value="ABC_tran_Xtn"/>
    <property type="match status" value="1"/>
</dbReference>
<dbReference type="NCBIfam" id="NF000355">
    <property type="entry name" value="ribo_prot_ABC_F"/>
    <property type="match status" value="1"/>
</dbReference>
<evidence type="ECO:0000256" key="2">
    <source>
        <dbReference type="ARBA" id="ARBA00022840"/>
    </source>
</evidence>
<comment type="caution">
    <text evidence="5">The sequence shown here is derived from an EMBL/GenBank/DDBJ whole genome shotgun (WGS) entry which is preliminary data.</text>
</comment>
<keyword evidence="6" id="KW-1185">Reference proteome</keyword>
<dbReference type="SUPFAM" id="SSF52540">
    <property type="entry name" value="P-loop containing nucleoside triphosphate hydrolases"/>
    <property type="match status" value="2"/>
</dbReference>